<feature type="compositionally biased region" description="Basic residues" evidence="9">
    <location>
        <begin position="7"/>
        <end position="18"/>
    </location>
</feature>
<evidence type="ECO:0000256" key="2">
    <source>
        <dbReference type="ARBA" id="ARBA00004286"/>
    </source>
</evidence>
<dbReference type="InterPro" id="IPR009072">
    <property type="entry name" value="Histone-fold"/>
</dbReference>
<dbReference type="InterPro" id="IPR032454">
    <property type="entry name" value="Histone_H2A_C"/>
</dbReference>
<evidence type="ECO:0000256" key="3">
    <source>
        <dbReference type="ARBA" id="ARBA00022454"/>
    </source>
</evidence>
<feature type="domain" description="Macro" evidence="10">
    <location>
        <begin position="178"/>
        <end position="366"/>
    </location>
</feature>
<keyword evidence="4" id="KW-1017">Isopeptide bond</keyword>
<dbReference type="GO" id="GO:0003677">
    <property type="term" value="F:DNA binding"/>
    <property type="evidence" value="ECO:0007669"/>
    <property type="project" value="UniProtKB-KW"/>
</dbReference>
<dbReference type="SUPFAM" id="SSF52949">
    <property type="entry name" value="Macro domain-like"/>
    <property type="match status" value="1"/>
</dbReference>
<protein>
    <recommendedName>
        <fullName evidence="10">Macro domain-containing protein</fullName>
    </recommendedName>
</protein>
<dbReference type="EMBL" id="LR901781">
    <property type="protein sequence ID" value="CAD7249385.1"/>
    <property type="molecule type" value="Genomic_DNA"/>
</dbReference>
<gene>
    <name evidence="11" type="ORF">DSTB1V02_LOCUS9182</name>
</gene>
<evidence type="ECO:0000256" key="6">
    <source>
        <dbReference type="ARBA" id="ARBA00023125"/>
    </source>
</evidence>
<keyword evidence="6" id="KW-0238">DNA-binding</keyword>
<keyword evidence="7" id="KW-0539">Nucleus</keyword>
<dbReference type="InterPro" id="IPR007125">
    <property type="entry name" value="H2A/H2B/H3"/>
</dbReference>
<feature type="region of interest" description="Disordered" evidence="9">
    <location>
        <begin position="1"/>
        <end position="20"/>
    </location>
</feature>
<dbReference type="GO" id="GO:0006325">
    <property type="term" value="P:chromatin organization"/>
    <property type="evidence" value="ECO:0007669"/>
    <property type="project" value="UniProtKB-KW"/>
</dbReference>
<dbReference type="SMART" id="SM00506">
    <property type="entry name" value="A1pp"/>
    <property type="match status" value="1"/>
</dbReference>
<sequence length="367" mass="39575">MSGRGAGGKKRQKPRSKSQRSGLLFPVSRIYGKFRRTLLKHRIAIRAPVYAAAVMEYLTAEVLELSGNAARDNQRRRITPRHILLAIANDEELFKLLKNVTIPQGGVIPRIHPELMSKKQQNALLDPLYPSDSGSQFGSPMKKSPSAVKAFHKQADPVSPGKTKYKADQWWLMIRSSSGSSVKTAEASFPLMVVQSDITKVKVDAIVHPTNADFSMAGEVGNTLSKKGGKKFQAEVSKIQLTNGSIPSAGAVVSLGANFAAPFVIHVNGPTWGGMTGAGGEKASDLEKAVKNCLSLADSREFKSIALPSIGSGRGGFPKQMAAQTILEAISSYFQIKPASSLKQIFFVLFDNESVTVYTSELAKLDG</sequence>
<evidence type="ECO:0000313" key="12">
    <source>
        <dbReference type="Proteomes" id="UP000677054"/>
    </source>
</evidence>
<dbReference type="Proteomes" id="UP000677054">
    <property type="component" value="Unassembled WGS sequence"/>
</dbReference>
<dbReference type="SMART" id="SM00414">
    <property type="entry name" value="H2A"/>
    <property type="match status" value="1"/>
</dbReference>
<dbReference type="GO" id="GO:0005634">
    <property type="term" value="C:nucleus"/>
    <property type="evidence" value="ECO:0007669"/>
    <property type="project" value="UniProtKB-SubCell"/>
</dbReference>
<dbReference type="GO" id="GO:0046982">
    <property type="term" value="F:protein heterodimerization activity"/>
    <property type="evidence" value="ECO:0007669"/>
    <property type="project" value="InterPro"/>
</dbReference>
<organism evidence="11">
    <name type="scientific">Darwinula stevensoni</name>
    <dbReference type="NCBI Taxonomy" id="69355"/>
    <lineage>
        <taxon>Eukaryota</taxon>
        <taxon>Metazoa</taxon>
        <taxon>Ecdysozoa</taxon>
        <taxon>Arthropoda</taxon>
        <taxon>Crustacea</taxon>
        <taxon>Oligostraca</taxon>
        <taxon>Ostracoda</taxon>
        <taxon>Podocopa</taxon>
        <taxon>Podocopida</taxon>
        <taxon>Darwinulocopina</taxon>
        <taxon>Darwinuloidea</taxon>
        <taxon>Darwinulidae</taxon>
        <taxon>Darwinula</taxon>
    </lineage>
</organism>
<dbReference type="CDD" id="cd00074">
    <property type="entry name" value="HFD_H2A"/>
    <property type="match status" value="1"/>
</dbReference>
<accession>A0A7R9A8H4</accession>
<comment type="subcellular location">
    <subcellularLocation>
        <location evidence="2">Chromosome</location>
    </subcellularLocation>
    <subcellularLocation>
        <location evidence="1">Nucleus</location>
    </subcellularLocation>
</comment>
<proteinExistence type="predicted"/>
<keyword evidence="5" id="KW-0156">Chromatin regulator</keyword>
<dbReference type="InterPro" id="IPR002119">
    <property type="entry name" value="Histone_H2A"/>
</dbReference>
<dbReference type="PROSITE" id="PS51154">
    <property type="entry name" value="MACRO"/>
    <property type="match status" value="1"/>
</dbReference>
<dbReference type="Gene3D" id="1.10.20.10">
    <property type="entry name" value="Histone, subunit A"/>
    <property type="match status" value="1"/>
</dbReference>
<dbReference type="Gene3D" id="3.40.220.10">
    <property type="entry name" value="Leucine Aminopeptidase, subunit E, domain 1"/>
    <property type="match status" value="1"/>
</dbReference>
<dbReference type="AlphaFoldDB" id="A0A7R9A8H4"/>
<dbReference type="InterPro" id="IPR043472">
    <property type="entry name" value="Macro_dom-like"/>
</dbReference>
<name>A0A7R9A8H4_9CRUS</name>
<dbReference type="GO" id="GO:0030527">
    <property type="term" value="F:structural constituent of chromatin"/>
    <property type="evidence" value="ECO:0007669"/>
    <property type="project" value="InterPro"/>
</dbReference>
<dbReference type="FunFam" id="3.40.220.10:FF:000002">
    <property type="entry name" value="Core histone macro-H2A"/>
    <property type="match status" value="1"/>
</dbReference>
<keyword evidence="12" id="KW-1185">Reference proteome</keyword>
<dbReference type="OrthoDB" id="9421954at2759"/>
<dbReference type="EMBL" id="CAJPEV010002264">
    <property type="protein sequence ID" value="CAG0896325.1"/>
    <property type="molecule type" value="Genomic_DNA"/>
</dbReference>
<dbReference type="PANTHER" id="PTHR23430">
    <property type="entry name" value="HISTONE H2A"/>
    <property type="match status" value="1"/>
</dbReference>
<dbReference type="FunFam" id="1.10.20.10:FF:000093">
    <property type="entry name" value="Histone H2A"/>
    <property type="match status" value="1"/>
</dbReference>
<dbReference type="Pfam" id="PF00125">
    <property type="entry name" value="Histone"/>
    <property type="match status" value="1"/>
</dbReference>
<dbReference type="InterPro" id="IPR002589">
    <property type="entry name" value="Macro_dom"/>
</dbReference>
<evidence type="ECO:0000256" key="7">
    <source>
        <dbReference type="ARBA" id="ARBA00023242"/>
    </source>
</evidence>
<keyword evidence="3" id="KW-0158">Chromosome</keyword>
<evidence type="ECO:0000256" key="9">
    <source>
        <dbReference type="SAM" id="MobiDB-lite"/>
    </source>
</evidence>
<evidence type="ECO:0000259" key="10">
    <source>
        <dbReference type="PROSITE" id="PS51154"/>
    </source>
</evidence>
<evidence type="ECO:0000256" key="1">
    <source>
        <dbReference type="ARBA" id="ARBA00004123"/>
    </source>
</evidence>
<evidence type="ECO:0000256" key="5">
    <source>
        <dbReference type="ARBA" id="ARBA00022853"/>
    </source>
</evidence>
<dbReference type="GO" id="GO:0000786">
    <property type="term" value="C:nucleosome"/>
    <property type="evidence" value="ECO:0007669"/>
    <property type="project" value="UniProtKB-KW"/>
</dbReference>
<dbReference type="PRINTS" id="PR00620">
    <property type="entry name" value="HISTONEH2A"/>
</dbReference>
<evidence type="ECO:0000256" key="4">
    <source>
        <dbReference type="ARBA" id="ARBA00022499"/>
    </source>
</evidence>
<reference evidence="11" key="1">
    <citation type="submission" date="2020-11" db="EMBL/GenBank/DDBJ databases">
        <authorList>
            <person name="Tran Van P."/>
        </authorList>
    </citation>
    <scope>NUCLEOTIDE SEQUENCE</scope>
</reference>
<dbReference type="Pfam" id="PF01661">
    <property type="entry name" value="Macro"/>
    <property type="match status" value="1"/>
</dbReference>
<dbReference type="Pfam" id="PF16211">
    <property type="entry name" value="Histone_H2A_C"/>
    <property type="match status" value="1"/>
</dbReference>
<dbReference type="SUPFAM" id="SSF47113">
    <property type="entry name" value="Histone-fold"/>
    <property type="match status" value="1"/>
</dbReference>
<evidence type="ECO:0000256" key="8">
    <source>
        <dbReference type="ARBA" id="ARBA00023269"/>
    </source>
</evidence>
<evidence type="ECO:0000313" key="11">
    <source>
        <dbReference type="EMBL" id="CAD7249385.1"/>
    </source>
</evidence>
<keyword evidence="8" id="KW-0544">Nucleosome core</keyword>